<gene>
    <name evidence="1" type="ORF">NXS11_07020</name>
</gene>
<organism evidence="1 2">
    <name type="scientific">Staphylococcus americanisciuri</name>
    <dbReference type="NCBI Taxonomy" id="2973940"/>
    <lineage>
        <taxon>Bacteria</taxon>
        <taxon>Bacillati</taxon>
        <taxon>Bacillota</taxon>
        <taxon>Bacilli</taxon>
        <taxon>Bacillales</taxon>
        <taxon>Staphylococcaceae</taxon>
        <taxon>Staphylococcus</taxon>
    </lineage>
</organism>
<reference evidence="1 2" key="1">
    <citation type="journal article" date="2023" name="Int. J. Syst. Evol. Microbiol.">
        <title>Streptococcus sciuri sp. nov., Staphylococcus marylandisciuri sp. nov. and Staphylococcus americanisciuri sp. nov., isolated from faeces of eastern grey squirrel (Sciurus carolinensis).</title>
        <authorList>
            <person name="Volokhov D.V."/>
            <person name="Zagorodnyaya T.A."/>
            <person name="Furtak V.A."/>
            <person name="Nattanmai G."/>
            <person name="Randall L."/>
            <person name="Jose S."/>
            <person name="Gao Y."/>
            <person name="Eisenberg T."/>
            <person name="Delmonte P."/>
            <person name="Blom J."/>
            <person name="Mitchell K.K."/>
        </authorList>
    </citation>
    <scope>NUCLEOTIDE SEQUENCE [LARGE SCALE GENOMIC DNA]</scope>
    <source>
        <strain evidence="1 2">GRT3</strain>
    </source>
</reference>
<proteinExistence type="predicted"/>
<sequence length="53" mass="5867">MTLQKLAAGATLSTPTQSIIKNENAPLLKACVKFNLSTLESRTKRLNISWHNL</sequence>
<dbReference type="EMBL" id="JANUXY010000006">
    <property type="protein sequence ID" value="MCS4486648.1"/>
    <property type="molecule type" value="Genomic_DNA"/>
</dbReference>
<evidence type="ECO:0000313" key="2">
    <source>
        <dbReference type="Proteomes" id="UP001205609"/>
    </source>
</evidence>
<dbReference type="Proteomes" id="UP001205609">
    <property type="component" value="Unassembled WGS sequence"/>
</dbReference>
<comment type="caution">
    <text evidence="1">The sequence shown here is derived from an EMBL/GenBank/DDBJ whole genome shotgun (WGS) entry which is preliminary data.</text>
</comment>
<dbReference type="RefSeq" id="WP_259200115.1">
    <property type="nucleotide sequence ID" value="NZ_JANUXY010000006.1"/>
</dbReference>
<keyword evidence="2" id="KW-1185">Reference proteome</keyword>
<name>A0ABT2F2H8_9STAP</name>
<accession>A0ABT2F2H8</accession>
<evidence type="ECO:0000313" key="1">
    <source>
        <dbReference type="EMBL" id="MCS4486648.1"/>
    </source>
</evidence>
<protein>
    <submittedName>
        <fullName evidence="1">Uncharacterized protein</fullName>
    </submittedName>
</protein>